<gene>
    <name evidence="1" type="ORF">D3W54_15035</name>
</gene>
<dbReference type="Proteomes" id="UP000427842">
    <property type="component" value="Unassembled WGS sequence"/>
</dbReference>
<dbReference type="EMBL" id="QYAZ01000002">
    <property type="protein sequence ID" value="KAB8122493.1"/>
    <property type="molecule type" value="Genomic_DNA"/>
</dbReference>
<accession>A0ABQ6VRC0</accession>
<dbReference type="RefSeq" id="WP_153472476.1">
    <property type="nucleotide sequence ID" value="NZ_QYAZ01000002.1"/>
</dbReference>
<keyword evidence="2" id="KW-1185">Reference proteome</keyword>
<sequence>MEDTLRKTIAVGFAHATGGNPTVPAPYIMRLDMEDVDAQLAVTPNFWSVTYEVHVDLTGRMDVTDSTGNEITKAEISGSGSSSVNGNCTVIQKGIQQAIKEASKKAIRKMGSDFACKIINTNVVKSVRCGHEPSVKPLSGAAFLLRRRFLCSLSDGVRQAFSSSSGGITGSGARLSGGTYAFSMRRIAGWT</sequence>
<organism evidence="1 2">
    <name type="scientific">Komagataeibacter medellinensis</name>
    <dbReference type="NCBI Taxonomy" id="1177712"/>
    <lineage>
        <taxon>Bacteria</taxon>
        <taxon>Pseudomonadati</taxon>
        <taxon>Pseudomonadota</taxon>
        <taxon>Alphaproteobacteria</taxon>
        <taxon>Acetobacterales</taxon>
        <taxon>Acetobacteraceae</taxon>
        <taxon>Komagataeibacter</taxon>
    </lineage>
</organism>
<proteinExistence type="predicted"/>
<protein>
    <submittedName>
        <fullName evidence="1">Uncharacterized protein</fullName>
    </submittedName>
</protein>
<evidence type="ECO:0000313" key="1">
    <source>
        <dbReference type="EMBL" id="KAB8122493.1"/>
    </source>
</evidence>
<name>A0ABQ6VRC0_9PROT</name>
<comment type="caution">
    <text evidence="1">The sequence shown here is derived from an EMBL/GenBank/DDBJ whole genome shotgun (WGS) entry which is preliminary data.</text>
</comment>
<reference evidence="1 2" key="1">
    <citation type="submission" date="2018-09" db="EMBL/GenBank/DDBJ databases">
        <title>Genome sequence and characterization of the bcs clusters for the production of nanocellulose from the low pH resistant strain Komagataeibacter medellinensis ID13488.</title>
        <authorList>
            <person name="Hernandez-Arriaga A.M."/>
            <person name="Del Cerro C."/>
            <person name="Urbina L."/>
            <person name="Eceiza A."/>
            <person name="Retegi A."/>
            <person name="Prieto M.A."/>
        </authorList>
    </citation>
    <scope>NUCLEOTIDE SEQUENCE [LARGE SCALE GENOMIC DNA]</scope>
    <source>
        <strain evidence="1 2">ID13488</strain>
    </source>
</reference>
<evidence type="ECO:0000313" key="2">
    <source>
        <dbReference type="Proteomes" id="UP000427842"/>
    </source>
</evidence>